<keyword evidence="2" id="KW-0472">Membrane</keyword>
<feature type="compositionally biased region" description="Low complexity" evidence="1">
    <location>
        <begin position="303"/>
        <end position="328"/>
    </location>
</feature>
<dbReference type="Proteomes" id="UP000283269">
    <property type="component" value="Unassembled WGS sequence"/>
</dbReference>
<proteinExistence type="predicted"/>
<name>A0A409X3B6_PSICY</name>
<feature type="region of interest" description="Disordered" evidence="1">
    <location>
        <begin position="237"/>
        <end position="275"/>
    </location>
</feature>
<feature type="region of interest" description="Disordered" evidence="1">
    <location>
        <begin position="152"/>
        <end position="195"/>
    </location>
</feature>
<dbReference type="AlphaFoldDB" id="A0A409X3B6"/>
<feature type="compositionally biased region" description="Low complexity" evidence="1">
    <location>
        <begin position="386"/>
        <end position="396"/>
    </location>
</feature>
<evidence type="ECO:0008006" key="5">
    <source>
        <dbReference type="Google" id="ProtNLM"/>
    </source>
</evidence>
<keyword evidence="2" id="KW-1133">Transmembrane helix</keyword>
<accession>A0A409X3B6</accession>
<feature type="compositionally biased region" description="Low complexity" evidence="1">
    <location>
        <begin position="360"/>
        <end position="370"/>
    </location>
</feature>
<evidence type="ECO:0000313" key="3">
    <source>
        <dbReference type="EMBL" id="PPQ85247.1"/>
    </source>
</evidence>
<dbReference type="OrthoDB" id="3359616at2759"/>
<organism evidence="3 4">
    <name type="scientific">Psilocybe cyanescens</name>
    <dbReference type="NCBI Taxonomy" id="93625"/>
    <lineage>
        <taxon>Eukaryota</taxon>
        <taxon>Fungi</taxon>
        <taxon>Dikarya</taxon>
        <taxon>Basidiomycota</taxon>
        <taxon>Agaricomycotina</taxon>
        <taxon>Agaricomycetes</taxon>
        <taxon>Agaricomycetidae</taxon>
        <taxon>Agaricales</taxon>
        <taxon>Agaricineae</taxon>
        <taxon>Strophariaceae</taxon>
        <taxon>Psilocybe</taxon>
    </lineage>
</organism>
<keyword evidence="2" id="KW-0812">Transmembrane</keyword>
<feature type="region of interest" description="Disordered" evidence="1">
    <location>
        <begin position="303"/>
        <end position="396"/>
    </location>
</feature>
<evidence type="ECO:0000256" key="2">
    <source>
        <dbReference type="SAM" id="Phobius"/>
    </source>
</evidence>
<dbReference type="STRING" id="93625.A0A409X3B6"/>
<keyword evidence="4" id="KW-1185">Reference proteome</keyword>
<sequence length="396" mass="41061">MSGLQNQTFDDHDTDHLKYQGFWFLTGSWNASNVGQTGTLSSTSDLNANVTFSKNTFITNPHTPAIAFYYFGIPRCCGGQYGICIDCDPNQPNFIQIDGVNTTDDGHNPPVALFSKVFDSPGIHEIIIRNENDPRFGKSQLTLDGIVLEVQSSSGGSSSSSSSSSSTTTTTTNTPTSSSGATKPSNSASPSPSSSPPIGAIVGGVLGALAFLLAIIILAFWIRVRRRRAAHALAGEGNNSAFQSPGAPPPASFIQPFNRSSMPPAPGSATSVWDSSAPASLGAATHGHGHGLGHAQFQSVSTFSDATSSSRQAAPTTTTTTTTTSASASRRRERDAGPIQVQEGEEEDVLPPDYGDVFASRRASAAAASALQNTTPMVGGGGASPSGGFAPMRRKT</sequence>
<protein>
    <recommendedName>
        <fullName evidence="5">Mid2 domain-containing protein</fullName>
    </recommendedName>
</protein>
<reference evidence="3 4" key="1">
    <citation type="journal article" date="2018" name="Evol. Lett.">
        <title>Horizontal gene cluster transfer increased hallucinogenic mushroom diversity.</title>
        <authorList>
            <person name="Reynolds H.T."/>
            <person name="Vijayakumar V."/>
            <person name="Gluck-Thaler E."/>
            <person name="Korotkin H.B."/>
            <person name="Matheny P.B."/>
            <person name="Slot J.C."/>
        </authorList>
    </citation>
    <scope>NUCLEOTIDE SEQUENCE [LARGE SCALE GENOMIC DNA]</scope>
    <source>
        <strain evidence="3 4">2631</strain>
    </source>
</reference>
<evidence type="ECO:0000313" key="4">
    <source>
        <dbReference type="Proteomes" id="UP000283269"/>
    </source>
</evidence>
<gene>
    <name evidence="3" type="ORF">CVT25_010020</name>
</gene>
<comment type="caution">
    <text evidence="3">The sequence shown here is derived from an EMBL/GenBank/DDBJ whole genome shotgun (WGS) entry which is preliminary data.</text>
</comment>
<dbReference type="EMBL" id="NHYD01002737">
    <property type="protein sequence ID" value="PPQ85247.1"/>
    <property type="molecule type" value="Genomic_DNA"/>
</dbReference>
<dbReference type="InParanoid" id="A0A409X3B6"/>
<evidence type="ECO:0000256" key="1">
    <source>
        <dbReference type="SAM" id="MobiDB-lite"/>
    </source>
</evidence>
<feature type="transmembrane region" description="Helical" evidence="2">
    <location>
        <begin position="198"/>
        <end position="222"/>
    </location>
</feature>